<dbReference type="InterPro" id="IPR011146">
    <property type="entry name" value="HIT-like"/>
</dbReference>
<dbReference type="PROSITE" id="PS51084">
    <property type="entry name" value="HIT_2"/>
    <property type="match status" value="1"/>
</dbReference>
<dbReference type="Gene3D" id="3.30.428.10">
    <property type="entry name" value="HIT-like"/>
    <property type="match status" value="1"/>
</dbReference>
<evidence type="ECO:0000313" key="3">
    <source>
        <dbReference type="EMBL" id="PIP56496.1"/>
    </source>
</evidence>
<gene>
    <name evidence="3" type="ORF">COX05_02720</name>
</gene>
<name>A0A2H0BFP5_UNCKA</name>
<evidence type="ECO:0000256" key="1">
    <source>
        <dbReference type="PROSITE-ProRule" id="PRU00464"/>
    </source>
</evidence>
<dbReference type="SUPFAM" id="SSF54197">
    <property type="entry name" value="HIT-like"/>
    <property type="match status" value="1"/>
</dbReference>
<accession>A0A2H0BFP5</accession>
<dbReference type="InterPro" id="IPR036265">
    <property type="entry name" value="HIT-like_sf"/>
</dbReference>
<dbReference type="Pfam" id="PF01230">
    <property type="entry name" value="HIT"/>
    <property type="match status" value="1"/>
</dbReference>
<feature type="domain" description="HIT" evidence="2">
    <location>
        <begin position="1"/>
        <end position="105"/>
    </location>
</feature>
<reference evidence="3 4" key="1">
    <citation type="submission" date="2017-09" db="EMBL/GenBank/DDBJ databases">
        <title>Depth-based differentiation of microbial function through sediment-hosted aquifers and enrichment of novel symbionts in the deep terrestrial subsurface.</title>
        <authorList>
            <person name="Probst A.J."/>
            <person name="Ladd B."/>
            <person name="Jarett J.K."/>
            <person name="Geller-Mcgrath D.E."/>
            <person name="Sieber C.M."/>
            <person name="Emerson J.B."/>
            <person name="Anantharaman K."/>
            <person name="Thomas B.C."/>
            <person name="Malmstrom R."/>
            <person name="Stieglmeier M."/>
            <person name="Klingl A."/>
            <person name="Woyke T."/>
            <person name="Ryan C.M."/>
            <person name="Banfield J.F."/>
        </authorList>
    </citation>
    <scope>NUCLEOTIDE SEQUENCE [LARGE SCALE GENOMIC DNA]</scope>
    <source>
        <strain evidence="3">CG22_combo_CG10-13_8_21_14_all_39_12</strain>
    </source>
</reference>
<dbReference type="AlphaFoldDB" id="A0A2H0BFP5"/>
<evidence type="ECO:0000259" key="2">
    <source>
        <dbReference type="PROSITE" id="PS51084"/>
    </source>
</evidence>
<dbReference type="EMBL" id="PCSU01000046">
    <property type="protein sequence ID" value="PIP56496.1"/>
    <property type="molecule type" value="Genomic_DNA"/>
</dbReference>
<comment type="caution">
    <text evidence="3">The sequence shown here is derived from an EMBL/GenBank/DDBJ whole genome shotgun (WGS) entry which is preliminary data.</text>
</comment>
<evidence type="ECO:0000313" key="4">
    <source>
        <dbReference type="Proteomes" id="UP000228495"/>
    </source>
</evidence>
<feature type="short sequence motif" description="Histidine triad motif" evidence="1">
    <location>
        <begin position="90"/>
        <end position="94"/>
    </location>
</feature>
<dbReference type="GO" id="GO:0003824">
    <property type="term" value="F:catalytic activity"/>
    <property type="evidence" value="ECO:0007669"/>
    <property type="project" value="InterPro"/>
</dbReference>
<sequence>MVCSMCQSPEEYKKFFIKEYTFWRIELHSNQCYLGRCLIILNRHTENLFDITTNEKDELFTIGSILNNALLKGFNPNILNYSSLGNDMRHLHLHIIPRYKNPVTFADTIFTDERWGHNPSPYNKNFEISDEVYNKIIIEICKNLT</sequence>
<protein>
    <recommendedName>
        <fullName evidence="2">HIT domain-containing protein</fullName>
    </recommendedName>
</protein>
<proteinExistence type="predicted"/>
<dbReference type="Proteomes" id="UP000228495">
    <property type="component" value="Unassembled WGS sequence"/>
</dbReference>
<organism evidence="3 4">
    <name type="scientific">candidate division WWE3 bacterium CG22_combo_CG10-13_8_21_14_all_39_12</name>
    <dbReference type="NCBI Taxonomy" id="1975094"/>
    <lineage>
        <taxon>Bacteria</taxon>
        <taxon>Katanobacteria</taxon>
    </lineage>
</organism>